<keyword evidence="1" id="KW-0732">Signal</keyword>
<protein>
    <recommendedName>
        <fullName evidence="4">Fimbrial protein</fullName>
    </recommendedName>
</protein>
<accession>A0ABS3JMC0</accession>
<gene>
    <name evidence="2" type="ORF">J2I46_21395</name>
</gene>
<organism evidence="2 3">
    <name type="scientific">Fibrella forsythiae</name>
    <dbReference type="NCBI Taxonomy" id="2817061"/>
    <lineage>
        <taxon>Bacteria</taxon>
        <taxon>Pseudomonadati</taxon>
        <taxon>Bacteroidota</taxon>
        <taxon>Cytophagia</taxon>
        <taxon>Cytophagales</taxon>
        <taxon>Spirosomataceae</taxon>
        <taxon>Fibrella</taxon>
    </lineage>
</organism>
<evidence type="ECO:0000313" key="3">
    <source>
        <dbReference type="Proteomes" id="UP000664628"/>
    </source>
</evidence>
<dbReference type="RefSeq" id="WP_207331110.1">
    <property type="nucleotide sequence ID" value="NZ_JAFMYW010000007.1"/>
</dbReference>
<proteinExistence type="predicted"/>
<comment type="caution">
    <text evidence="2">The sequence shown here is derived from an EMBL/GenBank/DDBJ whole genome shotgun (WGS) entry which is preliminary data.</text>
</comment>
<evidence type="ECO:0000256" key="1">
    <source>
        <dbReference type="SAM" id="SignalP"/>
    </source>
</evidence>
<reference evidence="2 3" key="1">
    <citation type="submission" date="2021-03" db="EMBL/GenBank/DDBJ databases">
        <title>Fibrella sp. HMF5405 genome sequencing and assembly.</title>
        <authorList>
            <person name="Kang H."/>
            <person name="Kim H."/>
            <person name="Bae S."/>
            <person name="Joh K."/>
        </authorList>
    </citation>
    <scope>NUCLEOTIDE SEQUENCE [LARGE SCALE GENOMIC DNA]</scope>
    <source>
        <strain evidence="2 3">HMF5405</strain>
    </source>
</reference>
<keyword evidence="3" id="KW-1185">Reference proteome</keyword>
<dbReference type="Proteomes" id="UP000664628">
    <property type="component" value="Unassembled WGS sequence"/>
</dbReference>
<evidence type="ECO:0000313" key="2">
    <source>
        <dbReference type="EMBL" id="MBO0951155.1"/>
    </source>
</evidence>
<evidence type="ECO:0008006" key="4">
    <source>
        <dbReference type="Google" id="ProtNLM"/>
    </source>
</evidence>
<feature type="signal peptide" evidence="1">
    <location>
        <begin position="1"/>
        <end position="28"/>
    </location>
</feature>
<name>A0ABS3JMC0_9BACT</name>
<dbReference type="EMBL" id="JAFMYW010000007">
    <property type="protein sequence ID" value="MBO0951155.1"/>
    <property type="molecule type" value="Genomic_DNA"/>
</dbReference>
<sequence length="176" mass="18177">MKKLDKMMIAIAALTALCSGFGATSAQAQLTSGNALVTLTLVDVMAIVVTEPAVALTYGLETDYINGRNVTIPLHLTVSSNRPYDLKVRADGDLTSGLGQSAVKIPIGNVTVQAMSAGLGTTPAVSLSTSDQTFVSNAPGAMAKTVSVKYSTPANSQDFIKTGVYTSTLTYSISAH</sequence>
<feature type="chain" id="PRO_5045166869" description="Fimbrial protein" evidence="1">
    <location>
        <begin position="29"/>
        <end position="176"/>
    </location>
</feature>